<dbReference type="InterPro" id="IPR022584">
    <property type="entry name" value="DUF2937"/>
</dbReference>
<accession>A0ABX8AAL4</accession>
<evidence type="ECO:0000256" key="1">
    <source>
        <dbReference type="SAM" id="Phobius"/>
    </source>
</evidence>
<dbReference type="Proteomes" id="UP000682843">
    <property type="component" value="Chromosome"/>
</dbReference>
<evidence type="ECO:0000313" key="2">
    <source>
        <dbReference type="EMBL" id="QUS40614.1"/>
    </source>
</evidence>
<dbReference type="RefSeq" id="WP_211909201.1">
    <property type="nucleotide sequence ID" value="NZ_CP036498.1"/>
</dbReference>
<sequence length="162" mass="17680">MQQIFAVLSLLVAGLFAQIPEVLQQYNQRLGGAADELTVVVRNFDEDSRRSGYDRSSALELMANNPEQLVRSQAERMAGYVRRLDRLNGQRLALANGVTPAAVVAVIFDYDKPIMTQAWNAYAPALPTTLAGVVFAIIGWCVSYCALSLIGALASFRKKAEA</sequence>
<feature type="transmembrane region" description="Helical" evidence="1">
    <location>
        <begin position="130"/>
        <end position="156"/>
    </location>
</feature>
<keyword evidence="3" id="KW-1185">Reference proteome</keyword>
<reference evidence="2 3" key="1">
    <citation type="submission" date="2019-02" db="EMBL/GenBank/DDBJ databases">
        <title>Emended description of the genus Rhodopseudomonas and description of Rhodopseudomonas albus sp. nov., a non-phototrophic, heavy-metal-tolerant bacterium isolated from garden soil.</title>
        <authorList>
            <person name="Bao Z."/>
            <person name="Cao W.W."/>
            <person name="Sato Y."/>
            <person name="Nishizawa T."/>
            <person name="Zhao J."/>
            <person name="Guo Y."/>
            <person name="Ohta H."/>
        </authorList>
    </citation>
    <scope>NUCLEOTIDE SEQUENCE [LARGE SCALE GENOMIC DNA]</scope>
    <source>
        <strain evidence="2 3">SK50-23</strain>
    </source>
</reference>
<gene>
    <name evidence="2" type="ORF">RPMA_18555</name>
</gene>
<organism evidence="2 3">
    <name type="scientific">Tardiphaga alba</name>
    <dbReference type="NCBI Taxonomy" id="340268"/>
    <lineage>
        <taxon>Bacteria</taxon>
        <taxon>Pseudomonadati</taxon>
        <taxon>Pseudomonadota</taxon>
        <taxon>Alphaproteobacteria</taxon>
        <taxon>Hyphomicrobiales</taxon>
        <taxon>Nitrobacteraceae</taxon>
        <taxon>Tardiphaga</taxon>
    </lineage>
</organism>
<proteinExistence type="predicted"/>
<keyword evidence="1" id="KW-0472">Membrane</keyword>
<dbReference type="EMBL" id="CP036498">
    <property type="protein sequence ID" value="QUS40614.1"/>
    <property type="molecule type" value="Genomic_DNA"/>
</dbReference>
<evidence type="ECO:0000313" key="3">
    <source>
        <dbReference type="Proteomes" id="UP000682843"/>
    </source>
</evidence>
<name>A0ABX8AAL4_9BRAD</name>
<keyword evidence="1" id="KW-0812">Transmembrane</keyword>
<protein>
    <submittedName>
        <fullName evidence="2">DUF2937 family protein</fullName>
    </submittedName>
</protein>
<keyword evidence="1" id="KW-1133">Transmembrane helix</keyword>
<dbReference type="Pfam" id="PF11157">
    <property type="entry name" value="DUF2937"/>
    <property type="match status" value="1"/>
</dbReference>